<dbReference type="PANTHER" id="PTHR12599">
    <property type="entry name" value="PTERIN-4-ALPHA-CARBINOLAMINE DEHYDRATASE"/>
    <property type="match status" value="1"/>
</dbReference>
<comment type="catalytic activity">
    <reaction evidence="1">
        <text>(4aS,6R)-4a-hydroxy-L-erythro-5,6,7,8-tetrahydrobiopterin = (6R)-L-erythro-6,7-dihydrobiopterin + H2O</text>
        <dbReference type="Rhea" id="RHEA:11920"/>
        <dbReference type="ChEBI" id="CHEBI:15377"/>
        <dbReference type="ChEBI" id="CHEBI:15642"/>
        <dbReference type="ChEBI" id="CHEBI:43120"/>
        <dbReference type="EC" id="4.2.1.96"/>
    </reaction>
</comment>
<dbReference type="AlphaFoldDB" id="A0A4R9GAS8"/>
<keyword evidence="4" id="KW-0456">Lyase</keyword>
<comment type="caution">
    <text evidence="5">The sequence shown here is derived from an EMBL/GenBank/DDBJ whole genome shotgun (WGS) entry which is preliminary data.</text>
</comment>
<dbReference type="InterPro" id="IPR001533">
    <property type="entry name" value="Pterin_deHydtase"/>
</dbReference>
<evidence type="ECO:0000256" key="4">
    <source>
        <dbReference type="ARBA" id="ARBA00023239"/>
    </source>
</evidence>
<protein>
    <recommendedName>
        <fullName evidence="3">4a-hydroxytetrahydrobiopterin dehydratase</fullName>
        <ecNumber evidence="3">4.2.1.96</ecNumber>
    </recommendedName>
</protein>
<accession>A0A4R9GAS8</accession>
<name>A0A4R9GAS8_9LEPT</name>
<gene>
    <name evidence="5" type="ORF">EHO60_12400</name>
</gene>
<keyword evidence="6" id="KW-1185">Reference proteome</keyword>
<evidence type="ECO:0000313" key="6">
    <source>
        <dbReference type="Proteomes" id="UP000298458"/>
    </source>
</evidence>
<reference evidence="5" key="1">
    <citation type="journal article" date="2019" name="PLoS Negl. Trop. Dis.">
        <title>Revisiting the worldwide diversity of Leptospira species in the environment.</title>
        <authorList>
            <person name="Vincent A.T."/>
            <person name="Schiettekatte O."/>
            <person name="Bourhy P."/>
            <person name="Veyrier F.J."/>
            <person name="Picardeau M."/>
        </authorList>
    </citation>
    <scope>NUCLEOTIDE SEQUENCE [LARGE SCALE GENOMIC DNA]</scope>
    <source>
        <strain evidence="5">SSW15</strain>
    </source>
</reference>
<dbReference type="GO" id="GO:0008124">
    <property type="term" value="F:4-alpha-hydroxytetrahydrobiopterin dehydratase activity"/>
    <property type="evidence" value="ECO:0007669"/>
    <property type="project" value="UniProtKB-EC"/>
</dbReference>
<dbReference type="RefSeq" id="WP_135768525.1">
    <property type="nucleotide sequence ID" value="NZ_RQET01000009.1"/>
</dbReference>
<evidence type="ECO:0000313" key="5">
    <source>
        <dbReference type="EMBL" id="TGK08838.1"/>
    </source>
</evidence>
<dbReference type="CDD" id="cd00488">
    <property type="entry name" value="PCD_DCoH"/>
    <property type="match status" value="1"/>
</dbReference>
<dbReference type="GO" id="GO:0006729">
    <property type="term" value="P:tetrahydrobiopterin biosynthetic process"/>
    <property type="evidence" value="ECO:0007669"/>
    <property type="project" value="InterPro"/>
</dbReference>
<sequence>MSNAKKMDPDEVRRKLPKGWEIFIVDEIPRLRKKYSFSQYSAGIRFVNELAKEAERLDHHPDLGVFYGSVNVEIFTHSLQGLSDLDLEFVAFAERAYENVRL</sequence>
<dbReference type="Proteomes" id="UP000298458">
    <property type="component" value="Unassembled WGS sequence"/>
</dbReference>
<dbReference type="OrthoDB" id="9800108at2"/>
<dbReference type="PANTHER" id="PTHR12599:SF0">
    <property type="entry name" value="PTERIN-4-ALPHA-CARBINOLAMINE DEHYDRATASE"/>
    <property type="match status" value="1"/>
</dbReference>
<dbReference type="Gene3D" id="3.30.1360.20">
    <property type="entry name" value="Transcriptional coactivator/pterin dehydratase"/>
    <property type="match status" value="1"/>
</dbReference>
<organism evidence="5 6">
    <name type="scientific">Leptospira fletcheri</name>
    <dbReference type="NCBI Taxonomy" id="2484981"/>
    <lineage>
        <taxon>Bacteria</taxon>
        <taxon>Pseudomonadati</taxon>
        <taxon>Spirochaetota</taxon>
        <taxon>Spirochaetia</taxon>
        <taxon>Leptospirales</taxon>
        <taxon>Leptospiraceae</taxon>
        <taxon>Leptospira</taxon>
    </lineage>
</organism>
<evidence type="ECO:0000256" key="2">
    <source>
        <dbReference type="ARBA" id="ARBA00006472"/>
    </source>
</evidence>
<comment type="similarity">
    <text evidence="2">Belongs to the pterin-4-alpha-carbinolamine dehydratase family.</text>
</comment>
<dbReference type="EMBL" id="RQET01000009">
    <property type="protein sequence ID" value="TGK08838.1"/>
    <property type="molecule type" value="Genomic_DNA"/>
</dbReference>
<evidence type="ECO:0000256" key="3">
    <source>
        <dbReference type="ARBA" id="ARBA00013252"/>
    </source>
</evidence>
<dbReference type="InterPro" id="IPR036428">
    <property type="entry name" value="PCD_sf"/>
</dbReference>
<evidence type="ECO:0000256" key="1">
    <source>
        <dbReference type="ARBA" id="ARBA00001554"/>
    </source>
</evidence>
<dbReference type="EC" id="4.2.1.96" evidence="3"/>
<dbReference type="Pfam" id="PF01329">
    <property type="entry name" value="Pterin_4a"/>
    <property type="match status" value="1"/>
</dbReference>
<proteinExistence type="inferred from homology"/>
<dbReference type="SUPFAM" id="SSF55248">
    <property type="entry name" value="PCD-like"/>
    <property type="match status" value="1"/>
</dbReference>